<dbReference type="OrthoDB" id="8062037at2759"/>
<feature type="region of interest" description="Disordered" evidence="1">
    <location>
        <begin position="213"/>
        <end position="234"/>
    </location>
</feature>
<dbReference type="Proteomes" id="UP000054928">
    <property type="component" value="Unassembled WGS sequence"/>
</dbReference>
<feature type="compositionally biased region" description="Basic and acidic residues" evidence="1">
    <location>
        <begin position="35"/>
        <end position="70"/>
    </location>
</feature>
<dbReference type="AlphaFoldDB" id="A0A0P1AK66"/>
<dbReference type="OMA" id="HRREYQQ"/>
<evidence type="ECO:0000313" key="3">
    <source>
        <dbReference type="Proteomes" id="UP000054928"/>
    </source>
</evidence>
<accession>A0A0P1AK66</accession>
<organism evidence="2 3">
    <name type="scientific">Plasmopara halstedii</name>
    <name type="common">Downy mildew of sunflower</name>
    <dbReference type="NCBI Taxonomy" id="4781"/>
    <lineage>
        <taxon>Eukaryota</taxon>
        <taxon>Sar</taxon>
        <taxon>Stramenopiles</taxon>
        <taxon>Oomycota</taxon>
        <taxon>Peronosporomycetes</taxon>
        <taxon>Peronosporales</taxon>
        <taxon>Peronosporaceae</taxon>
        <taxon>Plasmopara</taxon>
    </lineage>
</organism>
<dbReference type="GeneID" id="36406637"/>
<sequence>MESLSELEEMQHVLHFLDTSLITSPSGSDLAAQKKRNESQRHRREYQQHHTPPDQLRDMAKLPENEERSSCNEIGEVIELLGSLEANDTPNQEMQHQKQQHEHQEALCGGNISCGLSRSTAFSDGVSQMAQPPQSAIPSYNQSVAENISPAGLLNGSSMSPSTINWLQALVPSTSSESLTSLISPATLYSAGSNSASGIEEVTELLSVIESSQTDDTTMTKSDGLTRCGRRPAK</sequence>
<evidence type="ECO:0000313" key="2">
    <source>
        <dbReference type="EMBL" id="CEG41220.1"/>
    </source>
</evidence>
<name>A0A0P1AK66_PLAHL</name>
<keyword evidence="3" id="KW-1185">Reference proteome</keyword>
<feature type="region of interest" description="Disordered" evidence="1">
    <location>
        <begin position="21"/>
        <end position="70"/>
    </location>
</feature>
<dbReference type="EMBL" id="CCYD01000553">
    <property type="protein sequence ID" value="CEG41220.1"/>
    <property type="molecule type" value="Genomic_DNA"/>
</dbReference>
<dbReference type="STRING" id="4781.A0A0P1AK66"/>
<proteinExistence type="predicted"/>
<protein>
    <submittedName>
        <fullName evidence="2">Uncharacterized protein</fullName>
    </submittedName>
</protein>
<reference evidence="3" key="1">
    <citation type="submission" date="2014-09" db="EMBL/GenBank/DDBJ databases">
        <authorList>
            <person name="Sharma Rahul"/>
            <person name="Thines Marco"/>
        </authorList>
    </citation>
    <scope>NUCLEOTIDE SEQUENCE [LARGE SCALE GENOMIC DNA]</scope>
</reference>
<dbReference type="RefSeq" id="XP_024577589.1">
    <property type="nucleotide sequence ID" value="XM_024726965.1"/>
</dbReference>
<feature type="compositionally biased region" description="Polar residues" evidence="1">
    <location>
        <begin position="213"/>
        <end position="223"/>
    </location>
</feature>
<evidence type="ECO:0000256" key="1">
    <source>
        <dbReference type="SAM" id="MobiDB-lite"/>
    </source>
</evidence>